<comment type="caution">
    <text evidence="1">The sequence shown here is derived from an EMBL/GenBank/DDBJ whole genome shotgun (WGS) entry which is preliminary data.</text>
</comment>
<organism evidence="1 2">
    <name type="scientific">Mobilitalea sibirica</name>
    <dbReference type="NCBI Taxonomy" id="1462919"/>
    <lineage>
        <taxon>Bacteria</taxon>
        <taxon>Bacillati</taxon>
        <taxon>Bacillota</taxon>
        <taxon>Clostridia</taxon>
        <taxon>Lachnospirales</taxon>
        <taxon>Lachnospiraceae</taxon>
        <taxon>Mobilitalea</taxon>
    </lineage>
</organism>
<evidence type="ECO:0000313" key="2">
    <source>
        <dbReference type="Proteomes" id="UP000623269"/>
    </source>
</evidence>
<accession>A0A8J7GXT9</accession>
<proteinExistence type="predicted"/>
<keyword evidence="2" id="KW-1185">Reference proteome</keyword>
<dbReference type="Proteomes" id="UP000623269">
    <property type="component" value="Unassembled WGS sequence"/>
</dbReference>
<name>A0A8J7GXT9_9FIRM</name>
<dbReference type="RefSeq" id="WP_197660340.1">
    <property type="nucleotide sequence ID" value="NZ_JAEAGR010000003.1"/>
</dbReference>
<reference evidence="1" key="1">
    <citation type="submission" date="2020-12" db="EMBL/GenBank/DDBJ databases">
        <title>M. sibirica DSM 26468T genome.</title>
        <authorList>
            <person name="Thieme N."/>
            <person name="Rettenmaier R."/>
            <person name="Zverlov V."/>
            <person name="Liebl W."/>
        </authorList>
    </citation>
    <scope>NUCLEOTIDE SEQUENCE</scope>
    <source>
        <strain evidence="1">DSM 26468</strain>
    </source>
</reference>
<evidence type="ECO:0000313" key="1">
    <source>
        <dbReference type="EMBL" id="MBH1940119.1"/>
    </source>
</evidence>
<protein>
    <submittedName>
        <fullName evidence="1">DUF3788 domain-containing protein</fullName>
    </submittedName>
</protein>
<sequence length="148" mass="17271">MEWKELFPSEKQPTMTEIEEYIGGDAKLLWKTLMDYMNDAYKAKPKLTYSICSGKPGWNIKFQKGGQSFGTLYPEEGAFSVFMVISYKLHEKMVDVLPDLSTKMADIYKQAGDYMKIGKWFMFQIRTREDLEDYKTLVTAKLPPKYTK</sequence>
<dbReference type="EMBL" id="JAEAGR010000003">
    <property type="protein sequence ID" value="MBH1940119.1"/>
    <property type="molecule type" value="Genomic_DNA"/>
</dbReference>
<dbReference type="AlphaFoldDB" id="A0A8J7GXT9"/>
<dbReference type="Pfam" id="PF12663">
    <property type="entry name" value="DUF3788"/>
    <property type="match status" value="1"/>
</dbReference>
<gene>
    <name evidence="1" type="ORF">I5677_04320</name>
</gene>
<dbReference type="InterPro" id="IPR024265">
    <property type="entry name" value="DUF3788"/>
</dbReference>